<feature type="region of interest" description="Disordered" evidence="2">
    <location>
        <begin position="67"/>
        <end position="138"/>
    </location>
</feature>
<organism evidence="4 5">
    <name type="scientific">Phytophthora nicotianae P10297</name>
    <dbReference type="NCBI Taxonomy" id="1317064"/>
    <lineage>
        <taxon>Eukaryota</taxon>
        <taxon>Sar</taxon>
        <taxon>Stramenopiles</taxon>
        <taxon>Oomycota</taxon>
        <taxon>Peronosporomycetes</taxon>
        <taxon>Peronosporales</taxon>
        <taxon>Peronosporaceae</taxon>
        <taxon>Phytophthora</taxon>
    </lineage>
</organism>
<dbReference type="Proteomes" id="UP000018948">
    <property type="component" value="Unassembled WGS sequence"/>
</dbReference>
<keyword evidence="1" id="KW-0862">Zinc</keyword>
<feature type="compositionally biased region" description="Basic and acidic residues" evidence="2">
    <location>
        <begin position="423"/>
        <end position="458"/>
    </location>
</feature>
<dbReference type="AlphaFoldDB" id="W3A4P9"/>
<accession>W3A4P9</accession>
<keyword evidence="1" id="KW-0479">Metal-binding</keyword>
<name>W3A4P9_PHYNI</name>
<keyword evidence="1" id="KW-0863">Zinc-finger</keyword>
<evidence type="ECO:0000256" key="1">
    <source>
        <dbReference type="PROSITE-ProRule" id="PRU00047"/>
    </source>
</evidence>
<evidence type="ECO:0000313" key="5">
    <source>
        <dbReference type="Proteomes" id="UP000018948"/>
    </source>
</evidence>
<feature type="non-terminal residue" evidence="4">
    <location>
        <position position="595"/>
    </location>
</feature>
<feature type="region of interest" description="Disordered" evidence="2">
    <location>
        <begin position="151"/>
        <end position="244"/>
    </location>
</feature>
<evidence type="ECO:0000256" key="2">
    <source>
        <dbReference type="SAM" id="MobiDB-lite"/>
    </source>
</evidence>
<feature type="region of interest" description="Disordered" evidence="2">
    <location>
        <begin position="1"/>
        <end position="20"/>
    </location>
</feature>
<feature type="compositionally biased region" description="Polar residues" evidence="2">
    <location>
        <begin position="170"/>
        <end position="179"/>
    </location>
</feature>
<feature type="compositionally biased region" description="Basic and acidic residues" evidence="2">
    <location>
        <begin position="115"/>
        <end position="134"/>
    </location>
</feature>
<feature type="compositionally biased region" description="Low complexity" evidence="2">
    <location>
        <begin position="220"/>
        <end position="238"/>
    </location>
</feature>
<feature type="compositionally biased region" description="Polar residues" evidence="2">
    <location>
        <begin position="97"/>
        <end position="111"/>
    </location>
</feature>
<dbReference type="PROSITE" id="PS50158">
    <property type="entry name" value="ZF_CCHC"/>
    <property type="match status" value="1"/>
</dbReference>
<dbReference type="OrthoDB" id="126782at2759"/>
<feature type="compositionally biased region" description="Low complexity" evidence="2">
    <location>
        <begin position="480"/>
        <end position="501"/>
    </location>
</feature>
<feature type="compositionally biased region" description="Polar residues" evidence="2">
    <location>
        <begin position="530"/>
        <end position="547"/>
    </location>
</feature>
<dbReference type="GO" id="GO:0003676">
    <property type="term" value="F:nucleic acid binding"/>
    <property type="evidence" value="ECO:0007669"/>
    <property type="project" value="InterPro"/>
</dbReference>
<proteinExistence type="predicted"/>
<sequence>MRQAEEAARAELERRWEQRQAEVEEEKKAWATDIERTLNVHLAAFQQKIRDLEDARNRDQATIRILRKLPETRSRDLPATSSQVQGAEGSPLPDPATQESGRATLYPQSGNAIKGHAEGRRDRMGMDSETDKLRAALRGVTEVKYVKEEPVTRNREVTSGAVEPKGGRATFQQAETKPSASDAKGDGRKYAPKRPRKERLRRSSRKDKDSSGPDSDPESSDSSANSSDSDSDASLRNAPTNYATMKMTPAGTTVMQFRPYVSSSTLDDFDEKASLTARRRWWERFLNLTIQGGWSDEMKVYELKLKMPPAVRNWRGQLALKDRRDWKRLSRLFRREYVKARMSEPERYYTMSQYRDETALAFLYRLNLAAERADLNFRKSSADRERHIKRFIKKLSDDQLKRTLESQRFRKVSDLEFVLKQQEEVRQKDGPPARQSRDFRADSVVRDRYKPRRQDRAYVAEGDEDSGYDEVDERETGVRSAPAMNNPSVSSNSSTPNDSNSEICTPNDTLTREDLIHEVYRVMDRVGWPQRSQAQRSGDPSQGQPQRPQHPGFQSRYNPDRDETCADCGRLGHRSENCWGSLICGRCHRHGHPTR</sequence>
<comment type="caution">
    <text evidence="4">The sequence shown here is derived from an EMBL/GenBank/DDBJ whole genome shotgun (WGS) entry which is preliminary data.</text>
</comment>
<reference evidence="4 5" key="1">
    <citation type="submission" date="2013-11" db="EMBL/GenBank/DDBJ databases">
        <title>The Genome Sequence of Phytophthora parasitica P10297.</title>
        <authorList>
            <consortium name="The Broad Institute Genomics Platform"/>
            <person name="Russ C."/>
            <person name="Tyler B."/>
            <person name="Panabieres F."/>
            <person name="Shan W."/>
            <person name="Tripathy S."/>
            <person name="Grunwald N."/>
            <person name="Machado M."/>
            <person name="Johnson C.S."/>
            <person name="Walker B."/>
            <person name="Young S.K."/>
            <person name="Zeng Q."/>
            <person name="Gargeya S."/>
            <person name="Fitzgerald M."/>
            <person name="Haas B."/>
            <person name="Abouelleil A."/>
            <person name="Allen A.W."/>
            <person name="Alvarado L."/>
            <person name="Arachchi H.M."/>
            <person name="Berlin A.M."/>
            <person name="Chapman S.B."/>
            <person name="Gainer-Dewar J."/>
            <person name="Goldberg J."/>
            <person name="Griggs A."/>
            <person name="Gujja S."/>
            <person name="Hansen M."/>
            <person name="Howarth C."/>
            <person name="Imamovic A."/>
            <person name="Ireland A."/>
            <person name="Larimer J."/>
            <person name="McCowan C."/>
            <person name="Murphy C."/>
            <person name="Pearson M."/>
            <person name="Poon T.W."/>
            <person name="Priest M."/>
            <person name="Roberts A."/>
            <person name="Saif S."/>
            <person name="Shea T."/>
            <person name="Sisk P."/>
            <person name="Sykes S."/>
            <person name="Wortman J."/>
            <person name="Nusbaum C."/>
            <person name="Birren B."/>
        </authorList>
    </citation>
    <scope>NUCLEOTIDE SEQUENCE [LARGE SCALE GENOMIC DNA]</scope>
    <source>
        <strain evidence="4 5">P10297</strain>
    </source>
</reference>
<feature type="compositionally biased region" description="Basic residues" evidence="2">
    <location>
        <begin position="190"/>
        <end position="205"/>
    </location>
</feature>
<evidence type="ECO:0000313" key="4">
    <source>
        <dbReference type="EMBL" id="ETP54592.1"/>
    </source>
</evidence>
<feature type="region of interest" description="Disordered" evidence="2">
    <location>
        <begin position="423"/>
        <end position="510"/>
    </location>
</feature>
<dbReference type="InterPro" id="IPR001878">
    <property type="entry name" value="Znf_CCHC"/>
</dbReference>
<feature type="region of interest" description="Disordered" evidence="2">
    <location>
        <begin position="530"/>
        <end position="560"/>
    </location>
</feature>
<feature type="domain" description="CCHC-type" evidence="3">
    <location>
        <begin position="565"/>
        <end position="578"/>
    </location>
</feature>
<dbReference type="EMBL" id="ANIY01000148">
    <property type="protein sequence ID" value="ETP54592.1"/>
    <property type="molecule type" value="Genomic_DNA"/>
</dbReference>
<protein>
    <recommendedName>
        <fullName evidence="3">CCHC-type domain-containing protein</fullName>
    </recommendedName>
</protein>
<feature type="compositionally biased region" description="Acidic residues" evidence="2">
    <location>
        <begin position="461"/>
        <end position="473"/>
    </location>
</feature>
<evidence type="ECO:0000259" key="3">
    <source>
        <dbReference type="PROSITE" id="PS50158"/>
    </source>
</evidence>
<dbReference type="GO" id="GO:0008270">
    <property type="term" value="F:zinc ion binding"/>
    <property type="evidence" value="ECO:0007669"/>
    <property type="project" value="UniProtKB-KW"/>
</dbReference>
<gene>
    <name evidence="4" type="ORF">F442_00735</name>
</gene>